<evidence type="ECO:0000313" key="4">
    <source>
        <dbReference type="Ensembl" id="ENSMMOP00000001842.1"/>
    </source>
</evidence>
<keyword evidence="1" id="KW-0802">TPR repeat</keyword>
<dbReference type="InterPro" id="IPR039190">
    <property type="entry name" value="TTC14"/>
</dbReference>
<dbReference type="Proteomes" id="UP000261620">
    <property type="component" value="Unplaced"/>
</dbReference>
<dbReference type="PANTHER" id="PTHR23184">
    <property type="entry name" value="TETRATRICOPEPTIDE REPEAT PROTEIN 14"/>
    <property type="match status" value="1"/>
</dbReference>
<dbReference type="Gene3D" id="2.40.50.140">
    <property type="entry name" value="Nucleic acid-binding proteins"/>
    <property type="match status" value="1"/>
</dbReference>
<feature type="region of interest" description="Disordered" evidence="2">
    <location>
        <begin position="456"/>
        <end position="727"/>
    </location>
</feature>
<dbReference type="GO" id="GO:0003676">
    <property type="term" value="F:nucleic acid binding"/>
    <property type="evidence" value="ECO:0007669"/>
    <property type="project" value="InterPro"/>
</dbReference>
<dbReference type="InterPro" id="IPR003029">
    <property type="entry name" value="S1_domain"/>
</dbReference>
<protein>
    <recommendedName>
        <fullName evidence="3">S1 motif domain-containing protein</fullName>
    </recommendedName>
</protein>
<dbReference type="Ensembl" id="ENSMMOT00000001876.1">
    <property type="protein sequence ID" value="ENSMMOP00000001842.1"/>
    <property type="gene ID" value="ENSMMOG00000001531.1"/>
</dbReference>
<dbReference type="SUPFAM" id="SSF50249">
    <property type="entry name" value="Nucleic acid-binding proteins"/>
    <property type="match status" value="1"/>
</dbReference>
<evidence type="ECO:0000256" key="2">
    <source>
        <dbReference type="SAM" id="MobiDB-lite"/>
    </source>
</evidence>
<dbReference type="AlphaFoldDB" id="A0A3Q3VTC3"/>
<evidence type="ECO:0000256" key="1">
    <source>
        <dbReference type="PROSITE-ProRule" id="PRU00339"/>
    </source>
</evidence>
<dbReference type="InterPro" id="IPR012340">
    <property type="entry name" value="NA-bd_OB-fold"/>
</dbReference>
<dbReference type="SMART" id="SM00028">
    <property type="entry name" value="TPR"/>
    <property type="match status" value="3"/>
</dbReference>
<keyword evidence="5" id="KW-1185">Reference proteome</keyword>
<organism evidence="4 5">
    <name type="scientific">Mola mola</name>
    <name type="common">Ocean sunfish</name>
    <name type="synonym">Tetraodon mola</name>
    <dbReference type="NCBI Taxonomy" id="94237"/>
    <lineage>
        <taxon>Eukaryota</taxon>
        <taxon>Metazoa</taxon>
        <taxon>Chordata</taxon>
        <taxon>Craniata</taxon>
        <taxon>Vertebrata</taxon>
        <taxon>Euteleostomi</taxon>
        <taxon>Actinopterygii</taxon>
        <taxon>Neopterygii</taxon>
        <taxon>Teleostei</taxon>
        <taxon>Neoteleostei</taxon>
        <taxon>Acanthomorphata</taxon>
        <taxon>Eupercaria</taxon>
        <taxon>Tetraodontiformes</taxon>
        <taxon>Molidae</taxon>
        <taxon>Mola</taxon>
    </lineage>
</organism>
<dbReference type="OMA" id="YQKTQVK"/>
<feature type="compositionally biased region" description="Basic and acidic residues" evidence="2">
    <location>
        <begin position="662"/>
        <end position="699"/>
    </location>
</feature>
<name>A0A3Q3VTC3_MOLML</name>
<reference evidence="4" key="2">
    <citation type="submission" date="2025-09" db="UniProtKB">
        <authorList>
            <consortium name="Ensembl"/>
        </authorList>
    </citation>
    <scope>IDENTIFICATION</scope>
</reference>
<dbReference type="PANTHER" id="PTHR23184:SF9">
    <property type="entry name" value="TETRATRICOPEPTIDE REPEAT PROTEIN 14"/>
    <property type="match status" value="1"/>
</dbReference>
<proteinExistence type="predicted"/>
<dbReference type="STRING" id="94237.ENSMMOP00000001842"/>
<dbReference type="InterPro" id="IPR019734">
    <property type="entry name" value="TPR_rpt"/>
</dbReference>
<feature type="repeat" description="TPR" evidence="1">
    <location>
        <begin position="333"/>
        <end position="366"/>
    </location>
</feature>
<dbReference type="PROSITE" id="PS50005">
    <property type="entry name" value="TPR"/>
    <property type="match status" value="1"/>
</dbReference>
<evidence type="ECO:0000259" key="3">
    <source>
        <dbReference type="PROSITE" id="PS50126"/>
    </source>
</evidence>
<sequence length="749" mass="85589">MDRELLRQCLAFHGEPLLNKLKCEQRENPDFQAVVSDLCKATYERYVRESNPLVEQFIARKADILFSPTWKTATPHDEEHEEEEISTEPCAIMPPLELFMEVSLEERRAMLYRDLERGDVVVGRINNIREYGLFITLICTAVGLTRDIEDLELSALCHIREIPSTGSHDDPLSYYQIGDFIRATVKDIDRYQEKISVSLHQASLSPSMEHIKLGVISREELPIHYRCSLRAAADSDQTYECILRSSHGYHNPSVVDYLLEKVGISDTHPPSVMRGLQSKLFHEEDFASVIRKKQSASWALKCVRAGVDHFKNGRHVEAMNEYNKALDIDTKNVEALVARGALYANKGSIIKAITDFEIALENCPDHRNAKKYLCQTLVERGKQLEEQEKLVTAEGLYRKALSLDDSNPEVQEALRKINETIQKSIRLREEALTKEQVKATSSQTSADKLRKILREEKRMKKKRKRSASSSSSSSNSSRRSSTCSSSSSSRRRTKKKKKKRRRSERGNRKEDEEVEWYPAPPNTSATFLNQTGGLGFGERDEEEAEEEKGKRMNQLYLSGALDDEESDSSRRGGKRRDMEKDGTRRGENSSEKAERRSTSTDRRERSKERGKEDRRDSKRRVSCSSAESEYSRKPNVKSEFVSKQLESRTIHGASKRNSFECGRYENRGRVEIREIKEAEKDDRKRSGQEESGRSERGDGLRSVGDGNHEQGGLTSLPAGRPKKDLPSNLLDIFNQIAQFEREKGVRPKQ</sequence>
<feature type="compositionally biased region" description="Basic and acidic residues" evidence="2">
    <location>
        <begin position="567"/>
        <end position="616"/>
    </location>
</feature>
<dbReference type="PROSITE" id="PS50126">
    <property type="entry name" value="S1"/>
    <property type="match status" value="1"/>
</dbReference>
<reference evidence="4" key="1">
    <citation type="submission" date="2025-08" db="UniProtKB">
        <authorList>
            <consortium name="Ensembl"/>
        </authorList>
    </citation>
    <scope>IDENTIFICATION</scope>
</reference>
<feature type="domain" description="S1 motif" evidence="3">
    <location>
        <begin position="118"/>
        <end position="200"/>
    </location>
</feature>
<feature type="compositionally biased region" description="Low complexity" evidence="2">
    <location>
        <begin position="467"/>
        <end position="488"/>
    </location>
</feature>
<evidence type="ECO:0000313" key="5">
    <source>
        <dbReference type="Proteomes" id="UP000261620"/>
    </source>
</evidence>
<feature type="compositionally biased region" description="Basic residues" evidence="2">
    <location>
        <begin position="489"/>
        <end position="503"/>
    </location>
</feature>
<dbReference type="SMART" id="SM00316">
    <property type="entry name" value="S1"/>
    <property type="match status" value="1"/>
</dbReference>
<dbReference type="Pfam" id="PF13414">
    <property type="entry name" value="TPR_11"/>
    <property type="match status" value="1"/>
</dbReference>
<dbReference type="SUPFAM" id="SSF48452">
    <property type="entry name" value="TPR-like"/>
    <property type="match status" value="1"/>
</dbReference>
<feature type="compositionally biased region" description="Polar residues" evidence="2">
    <location>
        <begin position="522"/>
        <end position="531"/>
    </location>
</feature>
<dbReference type="Gene3D" id="1.25.40.10">
    <property type="entry name" value="Tetratricopeptide repeat domain"/>
    <property type="match status" value="1"/>
</dbReference>
<dbReference type="InterPro" id="IPR011990">
    <property type="entry name" value="TPR-like_helical_dom_sf"/>
</dbReference>
<accession>A0A3Q3VTC3</accession>